<feature type="compositionally biased region" description="Polar residues" evidence="1">
    <location>
        <begin position="197"/>
        <end position="210"/>
    </location>
</feature>
<keyword evidence="3" id="KW-1185">Reference proteome</keyword>
<feature type="compositionally biased region" description="Low complexity" evidence="1">
    <location>
        <begin position="346"/>
        <end position="356"/>
    </location>
</feature>
<feature type="compositionally biased region" description="Polar residues" evidence="1">
    <location>
        <begin position="362"/>
        <end position="372"/>
    </location>
</feature>
<feature type="compositionally biased region" description="Low complexity" evidence="1">
    <location>
        <begin position="50"/>
        <end position="75"/>
    </location>
</feature>
<feature type="region of interest" description="Disordered" evidence="1">
    <location>
        <begin position="168"/>
        <end position="378"/>
    </location>
</feature>
<dbReference type="EMBL" id="KB722654">
    <property type="protein sequence ID" value="EMS21792.1"/>
    <property type="molecule type" value="Genomic_DNA"/>
</dbReference>
<dbReference type="AlphaFoldDB" id="M7WMQ5"/>
<feature type="compositionally biased region" description="Basic and acidic residues" evidence="1">
    <location>
        <begin position="182"/>
        <end position="194"/>
    </location>
</feature>
<evidence type="ECO:0000256" key="1">
    <source>
        <dbReference type="SAM" id="MobiDB-lite"/>
    </source>
</evidence>
<accession>M7WMQ5</accession>
<feature type="compositionally biased region" description="Polar residues" evidence="1">
    <location>
        <begin position="219"/>
        <end position="237"/>
    </location>
</feature>
<dbReference type="HOGENOM" id="CLU_723915_0_0_1"/>
<dbReference type="Proteomes" id="UP000016926">
    <property type="component" value="Unassembled WGS sequence"/>
</dbReference>
<name>M7WMQ5_RHOT1</name>
<evidence type="ECO:0008006" key="4">
    <source>
        <dbReference type="Google" id="ProtNLM"/>
    </source>
</evidence>
<feature type="compositionally biased region" description="Pro residues" evidence="1">
    <location>
        <begin position="330"/>
        <end position="345"/>
    </location>
</feature>
<organism evidence="2 3">
    <name type="scientific">Rhodotorula toruloides (strain NP11)</name>
    <name type="common">Yeast</name>
    <name type="synonym">Rhodosporidium toruloides</name>
    <dbReference type="NCBI Taxonomy" id="1130832"/>
    <lineage>
        <taxon>Eukaryota</taxon>
        <taxon>Fungi</taxon>
        <taxon>Dikarya</taxon>
        <taxon>Basidiomycota</taxon>
        <taxon>Pucciniomycotina</taxon>
        <taxon>Microbotryomycetes</taxon>
        <taxon>Sporidiobolales</taxon>
        <taxon>Sporidiobolaceae</taxon>
        <taxon>Rhodotorula</taxon>
    </lineage>
</organism>
<feature type="compositionally biased region" description="Acidic residues" evidence="1">
    <location>
        <begin position="269"/>
        <end position="284"/>
    </location>
</feature>
<feature type="region of interest" description="Disordered" evidence="1">
    <location>
        <begin position="50"/>
        <end position="136"/>
    </location>
</feature>
<protein>
    <recommendedName>
        <fullName evidence="4">Proteophosphoglycan 5</fullName>
    </recommendedName>
</protein>
<dbReference type="OrthoDB" id="2527544at2759"/>
<dbReference type="GeneID" id="27365452"/>
<gene>
    <name evidence="2" type="ORF">RHTO_01439</name>
</gene>
<dbReference type="RefSeq" id="XP_016272911.1">
    <property type="nucleotide sequence ID" value="XM_016415121.1"/>
</dbReference>
<feature type="compositionally biased region" description="Basic residues" evidence="1">
    <location>
        <begin position="111"/>
        <end position="120"/>
    </location>
</feature>
<reference evidence="2 3" key="1">
    <citation type="journal article" date="2012" name="Nat. Commun.">
        <title>A multi-omic map of the lipid-producing yeast Rhodosporidium toruloides.</title>
        <authorList>
            <person name="Zhu Z."/>
            <person name="Zhang S."/>
            <person name="Liu H."/>
            <person name="Shen H."/>
            <person name="Lin X."/>
            <person name="Yang F."/>
            <person name="Zhou Y.J."/>
            <person name="Jin G."/>
            <person name="Ye M."/>
            <person name="Zou H."/>
            <person name="Zou H."/>
            <person name="Zhao Z.K."/>
        </authorList>
    </citation>
    <scope>NUCLEOTIDE SEQUENCE [LARGE SCALE GENOMIC DNA]</scope>
    <source>
        <strain evidence="2 3">NP11</strain>
    </source>
</reference>
<evidence type="ECO:0000313" key="2">
    <source>
        <dbReference type="EMBL" id="EMS21792.1"/>
    </source>
</evidence>
<feature type="compositionally biased region" description="Low complexity" evidence="1">
    <location>
        <begin position="89"/>
        <end position="106"/>
    </location>
</feature>
<evidence type="ECO:0000313" key="3">
    <source>
        <dbReference type="Proteomes" id="UP000016926"/>
    </source>
</evidence>
<sequence>MLLTAPLTALPCRAGRVLSEPKMLDYSDHESEEEGCYVFWETKSILASTASAPAQPGSSSPRPRASQRSGAPSPSLGVTSNGTPEPKRTTTLASLPSPSGSTSGTTERPARLRKRRKALDRRKGGTDSSSQPLDARTLQMVSQLAMKVNARAAGLSSPAVPRQAVKASEGLDSLASPKGKGKAREVLPVKREPLRPSPNTNALTGTTSPLRRTPARASRSVQGTLGMSASKVSATKSSPRRTAKPLPTVAIQHQSPAVVPAQQDSLTNDADDEESFFDDLDDTFELALSQLDETAVAPTPPSSLGASSRKPALPILAPTLASKPDSSRLAPPPARPIARPAPPPRNASDSSSTSSSKIVLRTSRTFTRTMSAEAQREMEELAKRELEAIADAFGADGSGWSDEDF</sequence>
<proteinExistence type="predicted"/>